<dbReference type="GO" id="GO:0051302">
    <property type="term" value="P:regulation of cell division"/>
    <property type="evidence" value="ECO:0007669"/>
    <property type="project" value="TreeGrafter"/>
</dbReference>
<sequence length="228" mass="25521">MPNVVNSYTDANGVYCNKLGIADAAQLRLVEYDLVALRSDEILSRRVDLGVRGFGLARQQAIHAHLFQDVYDWAGKTRTVSSSKRMESGMVSVFADPGTFEECWQRLEGQTHAFVIASGLTFEQKREALVEIFVEANRIHPFPEGNGRSLQVFMKELAREQGVELDYGKTNAKEWNAASAVSGIHGWLLERQYLIPNPPDLEPIRRIFADMAHPAALESRKGSCGLQR</sequence>
<evidence type="ECO:0000256" key="6">
    <source>
        <dbReference type="ARBA" id="ARBA00047939"/>
    </source>
</evidence>
<evidence type="ECO:0000256" key="7">
    <source>
        <dbReference type="ARBA" id="ARBA00048696"/>
    </source>
</evidence>
<dbReference type="Pfam" id="PF02661">
    <property type="entry name" value="Fic"/>
    <property type="match status" value="1"/>
</dbReference>
<dbReference type="SUPFAM" id="SSF140931">
    <property type="entry name" value="Fic-like"/>
    <property type="match status" value="1"/>
</dbReference>
<reference evidence="9 10" key="1">
    <citation type="submission" date="2018-10" db="EMBL/GenBank/DDBJ databases">
        <title>Comamonadaceae CDC group NO-1 genome sequencing and assembly.</title>
        <authorList>
            <person name="Bernier A.-M."/>
            <person name="Bernard K."/>
        </authorList>
    </citation>
    <scope>NUCLEOTIDE SEQUENCE [LARGE SCALE GENOMIC DNA]</scope>
    <source>
        <strain evidence="9 10">NML161473</strain>
    </source>
</reference>
<evidence type="ECO:0000256" key="5">
    <source>
        <dbReference type="ARBA" id="ARBA00034531"/>
    </source>
</evidence>
<dbReference type="EC" id="2.7.7.108" evidence="5"/>
<evidence type="ECO:0000256" key="2">
    <source>
        <dbReference type="ARBA" id="ARBA00022695"/>
    </source>
</evidence>
<evidence type="ECO:0000256" key="1">
    <source>
        <dbReference type="ARBA" id="ARBA00022679"/>
    </source>
</evidence>
<keyword evidence="2" id="KW-0548">Nucleotidyltransferase</keyword>
<dbReference type="GO" id="GO:0070733">
    <property type="term" value="F:AMPylase activity"/>
    <property type="evidence" value="ECO:0007669"/>
    <property type="project" value="UniProtKB-EC"/>
</dbReference>
<comment type="caution">
    <text evidence="9">The sequence shown here is derived from an EMBL/GenBank/DDBJ whole genome shotgun (WGS) entry which is preliminary data.</text>
</comment>
<name>A0A3M6Q8C3_9BURK</name>
<comment type="catalytic activity">
    <reaction evidence="7">
        <text>L-tyrosyl-[protein] + ATP = O-(5'-adenylyl)-L-tyrosyl-[protein] + diphosphate</text>
        <dbReference type="Rhea" id="RHEA:54288"/>
        <dbReference type="Rhea" id="RHEA-COMP:10136"/>
        <dbReference type="Rhea" id="RHEA-COMP:13846"/>
        <dbReference type="ChEBI" id="CHEBI:30616"/>
        <dbReference type="ChEBI" id="CHEBI:33019"/>
        <dbReference type="ChEBI" id="CHEBI:46858"/>
        <dbReference type="ChEBI" id="CHEBI:83624"/>
        <dbReference type="EC" id="2.7.7.108"/>
    </reaction>
</comment>
<accession>A0A3M6Q8C3</accession>
<evidence type="ECO:0000259" key="8">
    <source>
        <dbReference type="PROSITE" id="PS51459"/>
    </source>
</evidence>
<dbReference type="PROSITE" id="PS51459">
    <property type="entry name" value="FIDO"/>
    <property type="match status" value="1"/>
</dbReference>
<keyword evidence="3" id="KW-0547">Nucleotide-binding</keyword>
<keyword evidence="10" id="KW-1185">Reference proteome</keyword>
<feature type="domain" description="Fido" evidence="8">
    <location>
        <begin position="54"/>
        <end position="197"/>
    </location>
</feature>
<organism evidence="9 10">
    <name type="scientific">Allofranklinella schreckenbergeri</name>
    <dbReference type="NCBI Taxonomy" id="1076744"/>
    <lineage>
        <taxon>Bacteria</taxon>
        <taxon>Pseudomonadati</taxon>
        <taxon>Pseudomonadota</taxon>
        <taxon>Betaproteobacteria</taxon>
        <taxon>Burkholderiales</taxon>
        <taxon>Comamonadaceae</taxon>
        <taxon>Allofranklinella</taxon>
    </lineage>
</organism>
<dbReference type="InterPro" id="IPR003812">
    <property type="entry name" value="Fido"/>
</dbReference>
<evidence type="ECO:0000256" key="4">
    <source>
        <dbReference type="ARBA" id="ARBA00022840"/>
    </source>
</evidence>
<protein>
    <recommendedName>
        <fullName evidence="5">protein adenylyltransferase</fullName>
        <ecNumber evidence="5">2.7.7.108</ecNumber>
    </recommendedName>
</protein>
<dbReference type="PANTHER" id="PTHR39560">
    <property type="entry name" value="PROTEIN ADENYLYLTRANSFERASE FIC-RELATED"/>
    <property type="match status" value="1"/>
</dbReference>
<keyword evidence="1" id="KW-0808">Transferase</keyword>
<evidence type="ECO:0000313" key="9">
    <source>
        <dbReference type="EMBL" id="RMW98648.1"/>
    </source>
</evidence>
<dbReference type="PANTHER" id="PTHR39560:SF1">
    <property type="entry name" value="PROTEIN ADENYLYLTRANSFERASE FIC-RELATED"/>
    <property type="match status" value="1"/>
</dbReference>
<evidence type="ECO:0000256" key="3">
    <source>
        <dbReference type="ARBA" id="ARBA00022741"/>
    </source>
</evidence>
<evidence type="ECO:0000313" key="10">
    <source>
        <dbReference type="Proteomes" id="UP000267035"/>
    </source>
</evidence>
<dbReference type="Proteomes" id="UP000267035">
    <property type="component" value="Unassembled WGS sequence"/>
</dbReference>
<gene>
    <name evidence="9" type="ORF">EBQ25_08755</name>
</gene>
<dbReference type="InterPro" id="IPR036597">
    <property type="entry name" value="Fido-like_dom_sf"/>
</dbReference>
<dbReference type="EMBL" id="RDQL01000011">
    <property type="protein sequence ID" value="RMW98648.1"/>
    <property type="molecule type" value="Genomic_DNA"/>
</dbReference>
<dbReference type="GO" id="GO:0005524">
    <property type="term" value="F:ATP binding"/>
    <property type="evidence" value="ECO:0007669"/>
    <property type="project" value="UniProtKB-KW"/>
</dbReference>
<proteinExistence type="predicted"/>
<dbReference type="Gene3D" id="1.10.3290.10">
    <property type="entry name" value="Fido-like domain"/>
    <property type="match status" value="1"/>
</dbReference>
<comment type="catalytic activity">
    <reaction evidence="6">
        <text>L-threonyl-[protein] + ATP = 3-O-(5'-adenylyl)-L-threonyl-[protein] + diphosphate</text>
        <dbReference type="Rhea" id="RHEA:54292"/>
        <dbReference type="Rhea" id="RHEA-COMP:11060"/>
        <dbReference type="Rhea" id="RHEA-COMP:13847"/>
        <dbReference type="ChEBI" id="CHEBI:30013"/>
        <dbReference type="ChEBI" id="CHEBI:30616"/>
        <dbReference type="ChEBI" id="CHEBI:33019"/>
        <dbReference type="ChEBI" id="CHEBI:138113"/>
        <dbReference type="EC" id="2.7.7.108"/>
    </reaction>
</comment>
<keyword evidence="4" id="KW-0067">ATP-binding</keyword>
<dbReference type="AlphaFoldDB" id="A0A3M6Q8C3"/>